<keyword evidence="2" id="KW-0808">Transferase</keyword>
<dbReference type="SUPFAM" id="SSF55729">
    <property type="entry name" value="Acyl-CoA N-acyltransferases (Nat)"/>
    <property type="match status" value="1"/>
</dbReference>
<gene>
    <name evidence="2" type="ORF">HF320_06170</name>
</gene>
<feature type="domain" description="N-acetyltransferase" evidence="1">
    <location>
        <begin position="1"/>
        <end position="163"/>
    </location>
</feature>
<dbReference type="InterPro" id="IPR016181">
    <property type="entry name" value="Acyl_CoA_acyltransferase"/>
</dbReference>
<organism evidence="2 3">
    <name type="scientific">Collinsella acetigenes</name>
    <dbReference type="NCBI Taxonomy" id="2713419"/>
    <lineage>
        <taxon>Bacteria</taxon>
        <taxon>Bacillati</taxon>
        <taxon>Actinomycetota</taxon>
        <taxon>Coriobacteriia</taxon>
        <taxon>Coriobacteriales</taxon>
        <taxon>Coriobacteriaceae</taxon>
        <taxon>Collinsella</taxon>
    </lineage>
</organism>
<comment type="caution">
    <text evidence="2">The sequence shown here is derived from an EMBL/GenBank/DDBJ whole genome shotgun (WGS) entry which is preliminary data.</text>
</comment>
<reference evidence="2 3" key="1">
    <citation type="submission" date="2020-04" db="EMBL/GenBank/DDBJ databases">
        <title>Collinsella sp. KGMB02528 nov., an anaerobic actinobacterium isolated from human feces.</title>
        <authorList>
            <person name="Han K.-I."/>
            <person name="Eom M.K."/>
            <person name="Kim J.-S."/>
            <person name="Lee K.C."/>
            <person name="Suh M.K."/>
            <person name="Park S.-H."/>
            <person name="Lee J.H."/>
            <person name="Kang S.W."/>
            <person name="Park J.-E."/>
            <person name="Oh B.S."/>
            <person name="Yu S.Y."/>
            <person name="Choi S.-H."/>
            <person name="Lee D.H."/>
            <person name="Yoon H."/>
            <person name="Kim B.-Y."/>
            <person name="Lee J.H."/>
            <person name="Lee J.-S."/>
        </authorList>
    </citation>
    <scope>NUCLEOTIDE SEQUENCE [LARGE SCALE GENOMIC DNA]</scope>
    <source>
        <strain evidence="2 3">KGMB02528</strain>
    </source>
</reference>
<dbReference type="RefSeq" id="WP_169277547.1">
    <property type="nucleotide sequence ID" value="NZ_JABBCP010000004.1"/>
</dbReference>
<evidence type="ECO:0000313" key="3">
    <source>
        <dbReference type="Proteomes" id="UP000546970"/>
    </source>
</evidence>
<dbReference type="Gene3D" id="3.40.630.30">
    <property type="match status" value="1"/>
</dbReference>
<proteinExistence type="predicted"/>
<evidence type="ECO:0000313" key="2">
    <source>
        <dbReference type="EMBL" id="NMF55910.1"/>
    </source>
</evidence>
<dbReference type="AlphaFoldDB" id="A0A7X9YJ52"/>
<dbReference type="PROSITE" id="PS51186">
    <property type="entry name" value="GNAT"/>
    <property type="match status" value="1"/>
</dbReference>
<keyword evidence="3" id="KW-1185">Reference proteome</keyword>
<protein>
    <submittedName>
        <fullName evidence="2">N-acetyltransferase</fullName>
    </submittedName>
</protein>
<dbReference type="Proteomes" id="UP000546970">
    <property type="component" value="Unassembled WGS sequence"/>
</dbReference>
<accession>A0A7X9YJ52</accession>
<sequence length="163" mass="18183">MKIRKTTEADLPQVMATFDAARAFMRAHGNKTQWPKGNPSEDKVRADIARGNSYVCVEDDAVVGTFAFIAGPDAAYVHIEDGAWNFDAPYHVIHRVASNGKTHGVAKACFEFCQQRADALRIDTHEDNIPMQNAIRKYGFARAGVIYVSDGTPRIAFDWQKEH</sequence>
<dbReference type="InterPro" id="IPR000182">
    <property type="entry name" value="GNAT_dom"/>
</dbReference>
<evidence type="ECO:0000259" key="1">
    <source>
        <dbReference type="PROSITE" id="PS51186"/>
    </source>
</evidence>
<name>A0A7X9YJ52_9ACTN</name>
<dbReference type="EMBL" id="JABBCP010000004">
    <property type="protein sequence ID" value="NMF55910.1"/>
    <property type="molecule type" value="Genomic_DNA"/>
</dbReference>
<dbReference type="GO" id="GO:0016747">
    <property type="term" value="F:acyltransferase activity, transferring groups other than amino-acyl groups"/>
    <property type="evidence" value="ECO:0007669"/>
    <property type="project" value="InterPro"/>
</dbReference>